<keyword evidence="3" id="KW-1185">Reference proteome</keyword>
<dbReference type="Proteomes" id="UP001152622">
    <property type="component" value="Chromosome 4"/>
</dbReference>
<name>A0A9Q1FSI9_SYNKA</name>
<evidence type="ECO:0000313" key="2">
    <source>
        <dbReference type="EMBL" id="KAJ8365293.1"/>
    </source>
</evidence>
<protein>
    <submittedName>
        <fullName evidence="2">Uncharacterized protein</fullName>
    </submittedName>
</protein>
<accession>A0A9Q1FSI9</accession>
<organism evidence="2 3">
    <name type="scientific">Synaphobranchus kaupii</name>
    <name type="common">Kaup's arrowtooth eel</name>
    <dbReference type="NCBI Taxonomy" id="118154"/>
    <lineage>
        <taxon>Eukaryota</taxon>
        <taxon>Metazoa</taxon>
        <taxon>Chordata</taxon>
        <taxon>Craniata</taxon>
        <taxon>Vertebrata</taxon>
        <taxon>Euteleostomi</taxon>
        <taxon>Actinopterygii</taxon>
        <taxon>Neopterygii</taxon>
        <taxon>Teleostei</taxon>
        <taxon>Anguilliformes</taxon>
        <taxon>Synaphobranchidae</taxon>
        <taxon>Synaphobranchus</taxon>
    </lineage>
</organism>
<comment type="caution">
    <text evidence="2">The sequence shown here is derived from an EMBL/GenBank/DDBJ whole genome shotgun (WGS) entry which is preliminary data.</text>
</comment>
<dbReference type="EMBL" id="JAINUF010000004">
    <property type="protein sequence ID" value="KAJ8365293.1"/>
    <property type="molecule type" value="Genomic_DNA"/>
</dbReference>
<proteinExistence type="predicted"/>
<feature type="compositionally biased region" description="Basic and acidic residues" evidence="1">
    <location>
        <begin position="145"/>
        <end position="159"/>
    </location>
</feature>
<sequence>MMNEGYVCQESRRIEVHFRKTSVPHFLSLTPPPPRRVFIGPARPSAPRFFRRTGWLAHGALFKRVGREAVGGRWSLAPPLGLESGYGRAVRAAAGGSEEPLGAEVSHPSSSLTLVALIPLRQSGKRRQRQRCFTSRHLCTRRSPRTGERAEVERREKARAVRPARSRLPAASRPSAVAPRLGCSATGRAGNLSRLITSNPALLSVSGLRNRSLFGAPTLCSELYTTPSGQP</sequence>
<reference evidence="2" key="1">
    <citation type="journal article" date="2023" name="Science">
        <title>Genome structures resolve the early diversification of teleost fishes.</title>
        <authorList>
            <person name="Parey E."/>
            <person name="Louis A."/>
            <person name="Montfort J."/>
            <person name="Bouchez O."/>
            <person name="Roques C."/>
            <person name="Iampietro C."/>
            <person name="Lluch J."/>
            <person name="Castinel A."/>
            <person name="Donnadieu C."/>
            <person name="Desvignes T."/>
            <person name="Floi Bucao C."/>
            <person name="Jouanno E."/>
            <person name="Wen M."/>
            <person name="Mejri S."/>
            <person name="Dirks R."/>
            <person name="Jansen H."/>
            <person name="Henkel C."/>
            <person name="Chen W.J."/>
            <person name="Zahm M."/>
            <person name="Cabau C."/>
            <person name="Klopp C."/>
            <person name="Thompson A.W."/>
            <person name="Robinson-Rechavi M."/>
            <person name="Braasch I."/>
            <person name="Lecointre G."/>
            <person name="Bobe J."/>
            <person name="Postlethwait J.H."/>
            <person name="Berthelot C."/>
            <person name="Roest Crollius H."/>
            <person name="Guiguen Y."/>
        </authorList>
    </citation>
    <scope>NUCLEOTIDE SEQUENCE</scope>
    <source>
        <strain evidence="2">WJC10195</strain>
    </source>
</reference>
<evidence type="ECO:0000313" key="3">
    <source>
        <dbReference type="Proteomes" id="UP001152622"/>
    </source>
</evidence>
<gene>
    <name evidence="2" type="ORF">SKAU_G00141240</name>
</gene>
<feature type="region of interest" description="Disordered" evidence="1">
    <location>
        <begin position="143"/>
        <end position="175"/>
    </location>
</feature>
<feature type="compositionally biased region" description="Low complexity" evidence="1">
    <location>
        <begin position="166"/>
        <end position="175"/>
    </location>
</feature>
<dbReference type="AlphaFoldDB" id="A0A9Q1FSI9"/>
<evidence type="ECO:0000256" key="1">
    <source>
        <dbReference type="SAM" id="MobiDB-lite"/>
    </source>
</evidence>